<evidence type="ECO:0000259" key="1">
    <source>
        <dbReference type="PROSITE" id="PS51819"/>
    </source>
</evidence>
<dbReference type="Proteomes" id="UP000218181">
    <property type="component" value="Unassembled WGS sequence"/>
</dbReference>
<dbReference type="InterPro" id="IPR037523">
    <property type="entry name" value="VOC_core"/>
</dbReference>
<dbReference type="AlphaFoldDB" id="A0A2A5RQ59"/>
<proteinExistence type="predicted"/>
<dbReference type="PANTHER" id="PTHR43279:SF1">
    <property type="entry name" value="CATECHOL-2,3-DIOXYGENASE"/>
    <property type="match status" value="1"/>
</dbReference>
<dbReference type="InterPro" id="IPR004360">
    <property type="entry name" value="Glyas_Fos-R_dOase_dom"/>
</dbReference>
<organism evidence="2 3">
    <name type="scientific">Lactococcus fujiensis JCM 16395</name>
    <dbReference type="NCBI Taxonomy" id="1291764"/>
    <lineage>
        <taxon>Bacteria</taxon>
        <taxon>Bacillati</taxon>
        <taxon>Bacillota</taxon>
        <taxon>Bacilli</taxon>
        <taxon>Lactobacillales</taxon>
        <taxon>Streptococcaceae</taxon>
        <taxon>Lactococcus</taxon>
    </lineage>
</organism>
<dbReference type="InterPro" id="IPR029068">
    <property type="entry name" value="Glyas_Bleomycin-R_OHBP_Dase"/>
</dbReference>
<name>A0A2A5RQ59_9LACT</name>
<dbReference type="OrthoDB" id="9792626at2"/>
<dbReference type="RefSeq" id="WP_054638888.1">
    <property type="nucleotide sequence ID" value="NZ_BBAL01000001.1"/>
</dbReference>
<comment type="caution">
    <text evidence="2">The sequence shown here is derived from an EMBL/GenBank/DDBJ whole genome shotgun (WGS) entry which is preliminary data.</text>
</comment>
<dbReference type="PANTHER" id="PTHR43279">
    <property type="entry name" value="CATECHOL-2,3-DIOXYGENASE"/>
    <property type="match status" value="1"/>
</dbReference>
<keyword evidence="3" id="KW-1185">Reference proteome</keyword>
<gene>
    <name evidence="2" type="ORF">RT41_GL000328</name>
</gene>
<feature type="domain" description="VOC" evidence="1">
    <location>
        <begin position="9"/>
        <end position="124"/>
    </location>
</feature>
<dbReference type="EMBL" id="JXJU01000001">
    <property type="protein sequence ID" value="PCS01564.1"/>
    <property type="molecule type" value="Genomic_DNA"/>
</dbReference>
<dbReference type="Pfam" id="PF00903">
    <property type="entry name" value="Glyoxalase"/>
    <property type="match status" value="1"/>
</dbReference>
<sequence length="281" mass="31718">MYHYQSQVRLGQVALNVVNLELESQYYQEVLGLSVLEENSKSIGLGIKETNEVLVRLNKVESEQHEAYGLYHLAILLPSRADLGDFLNHVIKHQYPLVGAADHGYSESIYLQDLEGNGIEVYRDKAVEEWDIQGEKIIGVTEQIDAAGVIDSAHLMQENYEIPAGTRMGHVHLTVQSAAQDSIFYQQLFNMTEKFAVPSASWISSGHYHHHFAFNDWSGPYLEKNNAAWPGLLEFDVFVDQVTYFNEIKAYAEGKNALIQATDHQLTILDPVGNRIIVILE</sequence>
<dbReference type="STRING" id="1291764.GCA_001311235_00092"/>
<protein>
    <recommendedName>
        <fullName evidence="1">VOC domain-containing protein</fullName>
    </recommendedName>
</protein>
<evidence type="ECO:0000313" key="2">
    <source>
        <dbReference type="EMBL" id="PCS01564.1"/>
    </source>
</evidence>
<dbReference type="PROSITE" id="PS51819">
    <property type="entry name" value="VOC"/>
    <property type="match status" value="1"/>
</dbReference>
<reference evidence="2 3" key="1">
    <citation type="submission" date="2014-12" db="EMBL/GenBank/DDBJ databases">
        <title>Draft genome sequences of 10 type strains of Lactococcus.</title>
        <authorList>
            <person name="Sun Z."/>
            <person name="Zhong Z."/>
            <person name="Liu W."/>
            <person name="Zhang W."/>
            <person name="Zhang H."/>
        </authorList>
    </citation>
    <scope>NUCLEOTIDE SEQUENCE [LARGE SCALE GENOMIC DNA]</scope>
    <source>
        <strain evidence="2 3">JCM 16395</strain>
    </source>
</reference>
<dbReference type="Gene3D" id="3.10.180.10">
    <property type="entry name" value="2,3-Dihydroxybiphenyl 1,2-Dioxygenase, domain 1"/>
    <property type="match status" value="2"/>
</dbReference>
<dbReference type="SUPFAM" id="SSF54593">
    <property type="entry name" value="Glyoxalase/Bleomycin resistance protein/Dihydroxybiphenyl dioxygenase"/>
    <property type="match status" value="2"/>
</dbReference>
<evidence type="ECO:0000313" key="3">
    <source>
        <dbReference type="Proteomes" id="UP000218181"/>
    </source>
</evidence>
<accession>A0A2A5RQ59</accession>